<keyword evidence="11" id="KW-1185">Reference proteome</keyword>
<evidence type="ECO:0000256" key="7">
    <source>
        <dbReference type="ARBA" id="ARBA00023136"/>
    </source>
</evidence>
<protein>
    <submittedName>
        <fullName evidence="10">YedE family putative selenium transporter</fullName>
    </submittedName>
</protein>
<evidence type="ECO:0000313" key="10">
    <source>
        <dbReference type="EMBL" id="MCU6698678.1"/>
    </source>
</evidence>
<reference evidence="10 11" key="1">
    <citation type="journal article" date="2021" name="ISME Commun">
        <title>Automated analysis of genomic sequences facilitates high-throughput and comprehensive description of bacteria.</title>
        <authorList>
            <person name="Hitch T.C.A."/>
        </authorList>
    </citation>
    <scope>NUCLEOTIDE SEQUENCE [LARGE SCALE GENOMIC DNA]</scope>
    <source>
        <strain evidence="10 11">Sanger_02</strain>
    </source>
</reference>
<dbReference type="Proteomes" id="UP001207605">
    <property type="component" value="Unassembled WGS sequence"/>
</dbReference>
<keyword evidence="5 9" id="KW-0812">Transmembrane</keyword>
<feature type="transmembrane region" description="Helical" evidence="9">
    <location>
        <begin position="124"/>
        <end position="141"/>
    </location>
</feature>
<evidence type="ECO:0000313" key="11">
    <source>
        <dbReference type="Proteomes" id="UP001207605"/>
    </source>
</evidence>
<feature type="transmembrane region" description="Helical" evidence="9">
    <location>
        <begin position="298"/>
        <end position="319"/>
    </location>
</feature>
<feature type="transmembrane region" description="Helical" evidence="9">
    <location>
        <begin position="186"/>
        <end position="205"/>
    </location>
</feature>
<evidence type="ECO:0000256" key="6">
    <source>
        <dbReference type="ARBA" id="ARBA00022989"/>
    </source>
</evidence>
<keyword evidence="3" id="KW-1003">Cell membrane</keyword>
<evidence type="ECO:0000256" key="2">
    <source>
        <dbReference type="ARBA" id="ARBA00022448"/>
    </source>
</evidence>
<comment type="subcellular location">
    <subcellularLocation>
        <location evidence="1">Cell inner membrane</location>
        <topology evidence="1">Multi-pass membrane protein</topology>
    </subcellularLocation>
</comment>
<dbReference type="NCBIfam" id="TIGR04112">
    <property type="entry name" value="seleno_YedE"/>
    <property type="match status" value="1"/>
</dbReference>
<dbReference type="Pfam" id="PF04143">
    <property type="entry name" value="Sulf_transp"/>
    <property type="match status" value="1"/>
</dbReference>
<dbReference type="PANTHER" id="PTHR30574:SF1">
    <property type="entry name" value="SULPHUR TRANSPORT DOMAIN-CONTAINING PROTEIN"/>
    <property type="match status" value="1"/>
</dbReference>
<evidence type="ECO:0000256" key="1">
    <source>
        <dbReference type="ARBA" id="ARBA00004429"/>
    </source>
</evidence>
<feature type="transmembrane region" description="Helical" evidence="9">
    <location>
        <begin position="265"/>
        <end position="286"/>
    </location>
</feature>
<proteinExistence type="inferred from homology"/>
<organism evidence="10 11">
    <name type="scientific">Dorea ammoniilytica</name>
    <dbReference type="NCBI Taxonomy" id="2981788"/>
    <lineage>
        <taxon>Bacteria</taxon>
        <taxon>Bacillati</taxon>
        <taxon>Bacillota</taxon>
        <taxon>Clostridia</taxon>
        <taxon>Lachnospirales</taxon>
        <taxon>Lachnospiraceae</taxon>
        <taxon>Dorea</taxon>
    </lineage>
</organism>
<dbReference type="PANTHER" id="PTHR30574">
    <property type="entry name" value="INNER MEMBRANE PROTEIN YEDE"/>
    <property type="match status" value="1"/>
</dbReference>
<comment type="similarity">
    <text evidence="8">Belongs to the TsuA/YedE (TC 9.B.102) family.</text>
</comment>
<evidence type="ECO:0000256" key="3">
    <source>
        <dbReference type="ARBA" id="ARBA00022475"/>
    </source>
</evidence>
<feature type="transmembrane region" description="Helical" evidence="9">
    <location>
        <begin position="339"/>
        <end position="359"/>
    </location>
</feature>
<feature type="transmembrane region" description="Helical" evidence="9">
    <location>
        <begin position="153"/>
        <end position="174"/>
    </location>
</feature>
<evidence type="ECO:0000256" key="4">
    <source>
        <dbReference type="ARBA" id="ARBA00022519"/>
    </source>
</evidence>
<keyword evidence="2" id="KW-0813">Transport</keyword>
<gene>
    <name evidence="10" type="primary">yedE</name>
    <name evidence="10" type="ORF">OCV65_00245</name>
</gene>
<name>A0ABT2S2E3_9FIRM</name>
<keyword evidence="7 9" id="KW-0472">Membrane</keyword>
<dbReference type="InterPro" id="IPR026366">
    <property type="entry name" value="Seleno_YedE"/>
</dbReference>
<feature type="transmembrane region" description="Helical" evidence="9">
    <location>
        <begin position="89"/>
        <end position="112"/>
    </location>
</feature>
<keyword evidence="4" id="KW-0997">Cell inner membrane</keyword>
<dbReference type="RefSeq" id="WP_262580498.1">
    <property type="nucleotide sequence ID" value="NZ_JAOQJV010000001.1"/>
</dbReference>
<evidence type="ECO:0000256" key="9">
    <source>
        <dbReference type="SAM" id="Phobius"/>
    </source>
</evidence>
<evidence type="ECO:0000256" key="5">
    <source>
        <dbReference type="ARBA" id="ARBA00022692"/>
    </source>
</evidence>
<comment type="caution">
    <text evidence="10">The sequence shown here is derived from an EMBL/GenBank/DDBJ whole genome shotgun (WGS) entry which is preliminary data.</text>
</comment>
<evidence type="ECO:0000256" key="8">
    <source>
        <dbReference type="ARBA" id="ARBA00035655"/>
    </source>
</evidence>
<dbReference type="EMBL" id="JAOQJV010000001">
    <property type="protein sequence ID" value="MCU6698678.1"/>
    <property type="molecule type" value="Genomic_DNA"/>
</dbReference>
<dbReference type="InterPro" id="IPR007272">
    <property type="entry name" value="Sulf_transp_TsuA/YedE"/>
</dbReference>
<feature type="transmembrane region" description="Helical" evidence="9">
    <location>
        <begin position="226"/>
        <end position="245"/>
    </location>
</feature>
<keyword evidence="6 9" id="KW-1133">Transmembrane helix</keyword>
<sequence length="369" mass="38253">MTLCDSKKKLALAGAGCGVVAAVLAFLGNPANMAFCIACFVRDMAGSLGMHQAEVVQYARPEIIGLVLGSFIISVATKEYRSTAGSSPMIRFILGMIIMIGSLVFLGCPLRMVIRMSAGDLNAWVALIGFILGVGTGTIMLKKGSTLGRAHETNQASGTVLPILMIGVLILALFTSLLKSSTAGPGSMHAPIIASLIGGLVFGAFAQKSRMCFAGGIRDVILMKNFDLLTIIGSLFVVMLIFNIATGRFVLGFNTPGIIAHSEHLWNILGMYVVGFAAVLAGGCPLRQLILAGQGSSDSAVTVLGMFIGAALCHNLGLASSGTAINPETKKVVAGAVTANGKVAVIICIIACFVIAFTNKRKIAAITNK</sequence>
<accession>A0ABT2S2E3</accession>